<evidence type="ECO:0000313" key="1">
    <source>
        <dbReference type="EMBL" id="KAF2129490.1"/>
    </source>
</evidence>
<protein>
    <submittedName>
        <fullName evidence="1">Uncharacterized protein</fullName>
    </submittedName>
</protein>
<accession>A0A6A6ACI8</accession>
<dbReference type="RefSeq" id="XP_033523879.1">
    <property type="nucleotide sequence ID" value="XM_033668144.1"/>
</dbReference>
<dbReference type="AlphaFoldDB" id="A0A6A6ACI8"/>
<gene>
    <name evidence="1" type="ORF">P153DRAFT_366880</name>
</gene>
<dbReference type="EMBL" id="ML977506">
    <property type="protein sequence ID" value="KAF2129490.1"/>
    <property type="molecule type" value="Genomic_DNA"/>
</dbReference>
<dbReference type="Proteomes" id="UP000799771">
    <property type="component" value="Unassembled WGS sequence"/>
</dbReference>
<name>A0A6A6ACI8_9PLEO</name>
<keyword evidence="2" id="KW-1185">Reference proteome</keyword>
<reference evidence="1" key="1">
    <citation type="journal article" date="2020" name="Stud. Mycol.">
        <title>101 Dothideomycetes genomes: a test case for predicting lifestyles and emergence of pathogens.</title>
        <authorList>
            <person name="Haridas S."/>
            <person name="Albert R."/>
            <person name="Binder M."/>
            <person name="Bloem J."/>
            <person name="Labutti K."/>
            <person name="Salamov A."/>
            <person name="Andreopoulos B."/>
            <person name="Baker S."/>
            <person name="Barry K."/>
            <person name="Bills G."/>
            <person name="Bluhm B."/>
            <person name="Cannon C."/>
            <person name="Castanera R."/>
            <person name="Culley D."/>
            <person name="Daum C."/>
            <person name="Ezra D."/>
            <person name="Gonzalez J."/>
            <person name="Henrissat B."/>
            <person name="Kuo A."/>
            <person name="Liang C."/>
            <person name="Lipzen A."/>
            <person name="Lutzoni F."/>
            <person name="Magnuson J."/>
            <person name="Mondo S."/>
            <person name="Nolan M."/>
            <person name="Ohm R."/>
            <person name="Pangilinan J."/>
            <person name="Park H.-J."/>
            <person name="Ramirez L."/>
            <person name="Alfaro M."/>
            <person name="Sun H."/>
            <person name="Tritt A."/>
            <person name="Yoshinaga Y."/>
            <person name="Zwiers L.-H."/>
            <person name="Turgeon B."/>
            <person name="Goodwin S."/>
            <person name="Spatafora J."/>
            <person name="Crous P."/>
            <person name="Grigoriev I."/>
        </authorList>
    </citation>
    <scope>NUCLEOTIDE SEQUENCE</scope>
    <source>
        <strain evidence="1">CBS 119687</strain>
    </source>
</reference>
<evidence type="ECO:0000313" key="2">
    <source>
        <dbReference type="Proteomes" id="UP000799771"/>
    </source>
</evidence>
<proteinExistence type="predicted"/>
<sequence>MLRNVEIPVLERGAATLSDQLDRMSSCNPFQILLVLDQELKIDTSQLTQPPTTDKMLKS</sequence>
<dbReference type="GeneID" id="54408576"/>
<organism evidence="1 2">
    <name type="scientific">Dothidotthia symphoricarpi CBS 119687</name>
    <dbReference type="NCBI Taxonomy" id="1392245"/>
    <lineage>
        <taxon>Eukaryota</taxon>
        <taxon>Fungi</taxon>
        <taxon>Dikarya</taxon>
        <taxon>Ascomycota</taxon>
        <taxon>Pezizomycotina</taxon>
        <taxon>Dothideomycetes</taxon>
        <taxon>Pleosporomycetidae</taxon>
        <taxon>Pleosporales</taxon>
        <taxon>Dothidotthiaceae</taxon>
        <taxon>Dothidotthia</taxon>
    </lineage>
</organism>